<dbReference type="eggNOG" id="ENOG502Z82S">
    <property type="taxonomic scope" value="Bacteria"/>
</dbReference>
<reference evidence="1 2" key="1">
    <citation type="submission" date="2009-08" db="EMBL/GenBank/DDBJ databases">
        <authorList>
            <person name="Muzny D."/>
            <person name="Qin X."/>
            <person name="Deng J."/>
            <person name="Jiang H."/>
            <person name="Liu Y."/>
            <person name="Qu J."/>
            <person name="Song X.-Z."/>
            <person name="Zhang L."/>
            <person name="Thornton R."/>
            <person name="Coyle M."/>
            <person name="Francisco L."/>
            <person name="Jackson L."/>
            <person name="Javaid M."/>
            <person name="Korchina V."/>
            <person name="Kovar C."/>
            <person name="Mata R."/>
            <person name="Mathew T."/>
            <person name="Ngo R."/>
            <person name="Nguyen L."/>
            <person name="Nguyen N."/>
            <person name="Okwuonu G."/>
            <person name="Ongeri F."/>
            <person name="Pham C."/>
            <person name="Simmons D."/>
            <person name="Wilczek-Boney K."/>
            <person name="Hale W."/>
            <person name="Jakkamsetti A."/>
            <person name="Pham P."/>
            <person name="Ruth R."/>
            <person name="San Lucas F."/>
            <person name="Warren J."/>
            <person name="Zhang J."/>
            <person name="Zhao Z."/>
            <person name="Zhou C."/>
            <person name="Zhu D."/>
            <person name="Lee S."/>
            <person name="Bess C."/>
            <person name="Blankenburg K."/>
            <person name="Forbes L."/>
            <person name="Fu Q."/>
            <person name="Gubbala S."/>
            <person name="Hirani K."/>
            <person name="Jayaseelan J.C."/>
            <person name="Lara F."/>
            <person name="Munidasa M."/>
            <person name="Palculict T."/>
            <person name="Patil S."/>
            <person name="Pu L.-L."/>
            <person name="Saada N."/>
            <person name="Tang L."/>
            <person name="Weissenberger G."/>
            <person name="Zhu Y."/>
            <person name="Hemphill L."/>
            <person name="Shang Y."/>
            <person name="Youmans B."/>
            <person name="Ayvaz T."/>
            <person name="Ross M."/>
            <person name="Santibanez J."/>
            <person name="Aqrawi P."/>
            <person name="Gross S."/>
            <person name="Joshi V."/>
            <person name="Fowler G."/>
            <person name="Nazareth L."/>
            <person name="Reid J."/>
            <person name="Worley K."/>
            <person name="Petrosino J."/>
            <person name="Highlander S."/>
            <person name="Gibbs R."/>
        </authorList>
    </citation>
    <scope>NUCLEOTIDE SEQUENCE [LARGE SCALE GENOMIC DNA]</scope>
    <source>
        <strain evidence="1 2">ATCC 49175</strain>
    </source>
</reference>
<dbReference type="EMBL" id="ACKZ01000020">
    <property type="protein sequence ID" value="EEW37083.1"/>
    <property type="molecule type" value="Genomic_DNA"/>
</dbReference>
<keyword evidence="2" id="KW-1185">Reference proteome</keyword>
<sequence length="502" mass="55830">MEGFREGYDFFQSHAGNFVGVSEGVRYVDSVETEITKLVKNLNQFSSNKAGVATLKGDVAEFWHAGTFNINAVVKGSNHRVEVERSHELGSVDIRGKNFESKFGLKYYKNGAESAKQQAKSIFEKFQEYKSNGGKESLENYLQKRGYSADKVLSDPLYAGQYRVIPSDQFKAATEWLERRIKEESVKRPEEVRRYQETLDMLRSKVSDNKGNESIELTETEARKLAQLSKEGDVTAEKLNLTTEELIRFKDILRQSCKAGMSAAVITMVLKTSPEILKAIHYLIENGEIDEEQFKVLGFKALTSSSEGFIRGTVSAAITGSCKAGLCGSALKSLDPSVIGATTVLVMNSMKNSYKVAIGEMSRTQMVNELIKEMFVSTCALSMGAAGQSFIQIPLLGYMMGSFVGSLAGSIFYDAAYSPVISFCVDSGFTMFGLVEQNYELPEDVLKEIGVEVFEYEKFDYSSVEIEAFQFATFTPEKIEPTRIDMVFLRRGVIGINCIGFE</sequence>
<dbReference type="STRING" id="638301.HMPREF0444_1301"/>
<comment type="caution">
    <text evidence="1">The sequence shown here is derived from an EMBL/GenBank/DDBJ whole genome shotgun (WGS) entry which is preliminary data.</text>
</comment>
<accession>C8NHA6</accession>
<organism evidence="1 2">
    <name type="scientific">Granulicatella adiacens ATCC 49175</name>
    <dbReference type="NCBI Taxonomy" id="638301"/>
    <lineage>
        <taxon>Bacteria</taxon>
        <taxon>Bacillati</taxon>
        <taxon>Bacillota</taxon>
        <taxon>Bacilli</taxon>
        <taxon>Lactobacillales</taxon>
        <taxon>Carnobacteriaceae</taxon>
        <taxon>Granulicatella</taxon>
    </lineage>
</organism>
<dbReference type="AlphaFoldDB" id="C8NHA6"/>
<dbReference type="GeneID" id="78412049"/>
<proteinExistence type="predicted"/>
<name>C8NHA6_9LACT</name>
<dbReference type="HOGENOM" id="CLU_541536_0_0_9"/>
<dbReference type="RefSeq" id="WP_005607624.1">
    <property type="nucleotide sequence ID" value="NZ_CP102283.1"/>
</dbReference>
<gene>
    <name evidence="1" type="ORF">HMPREF0444_1301</name>
</gene>
<protein>
    <submittedName>
        <fullName evidence="1">Uncharacterized protein</fullName>
    </submittedName>
</protein>
<dbReference type="Proteomes" id="UP000005926">
    <property type="component" value="Unassembled WGS sequence"/>
</dbReference>
<evidence type="ECO:0000313" key="1">
    <source>
        <dbReference type="EMBL" id="EEW37083.1"/>
    </source>
</evidence>
<evidence type="ECO:0000313" key="2">
    <source>
        <dbReference type="Proteomes" id="UP000005926"/>
    </source>
</evidence>